<evidence type="ECO:0000313" key="4">
    <source>
        <dbReference type="Proteomes" id="UP001500274"/>
    </source>
</evidence>
<name>A0ABN3PMC6_9MICO</name>
<accession>A0ABN3PMC6</accession>
<dbReference type="EMBL" id="BAAARI010000037">
    <property type="protein sequence ID" value="GAA2589253.1"/>
    <property type="molecule type" value="Genomic_DNA"/>
</dbReference>
<dbReference type="Proteomes" id="UP001500274">
    <property type="component" value="Unassembled WGS sequence"/>
</dbReference>
<keyword evidence="2" id="KW-0472">Membrane</keyword>
<keyword evidence="2" id="KW-1133">Transmembrane helix</keyword>
<keyword evidence="2" id="KW-0812">Transmembrane</keyword>
<organism evidence="3 4">
    <name type="scientific">Microbacterium binotii</name>
    <dbReference type="NCBI Taxonomy" id="462710"/>
    <lineage>
        <taxon>Bacteria</taxon>
        <taxon>Bacillati</taxon>
        <taxon>Actinomycetota</taxon>
        <taxon>Actinomycetes</taxon>
        <taxon>Micrococcales</taxon>
        <taxon>Microbacteriaceae</taxon>
        <taxon>Microbacterium</taxon>
    </lineage>
</organism>
<evidence type="ECO:0008006" key="5">
    <source>
        <dbReference type="Google" id="ProtNLM"/>
    </source>
</evidence>
<feature type="transmembrane region" description="Helical" evidence="2">
    <location>
        <begin position="192"/>
        <end position="212"/>
    </location>
</feature>
<evidence type="ECO:0000256" key="2">
    <source>
        <dbReference type="SAM" id="Phobius"/>
    </source>
</evidence>
<feature type="region of interest" description="Disordered" evidence="1">
    <location>
        <begin position="1"/>
        <end position="119"/>
    </location>
</feature>
<sequence>MSDSQQSSEPHVPAPDAVAPPGPVASEQPVSPRSGDAPQPPAAAAPDRTYPSYGVSPQPYGDPPQQSYPGYAQPQAPGRPTAPQGYNQPPAAGHAPAQGYAVPPQQGYPPVQAYGQATQAPGYPQQQPIYVPHPGYQLPAPGQQPAVASSTVGVAPVVAGPPTNNPALWSMILGAISAASLLSLLIPFFGFFIVIMTFPLSICSVALGYAGLSKAKRSGGVGRTNAIIGMILGHIVLLLAIAVGVFLLVALVAAVGSGSFG</sequence>
<feature type="transmembrane region" description="Helical" evidence="2">
    <location>
        <begin position="224"/>
        <end position="255"/>
    </location>
</feature>
<evidence type="ECO:0000256" key="1">
    <source>
        <dbReference type="SAM" id="MobiDB-lite"/>
    </source>
</evidence>
<reference evidence="3 4" key="1">
    <citation type="journal article" date="2019" name="Int. J. Syst. Evol. Microbiol.">
        <title>The Global Catalogue of Microorganisms (GCM) 10K type strain sequencing project: providing services to taxonomists for standard genome sequencing and annotation.</title>
        <authorList>
            <consortium name="The Broad Institute Genomics Platform"/>
            <consortium name="The Broad Institute Genome Sequencing Center for Infectious Disease"/>
            <person name="Wu L."/>
            <person name="Ma J."/>
        </authorList>
    </citation>
    <scope>NUCLEOTIDE SEQUENCE [LARGE SCALE GENOMIC DNA]</scope>
    <source>
        <strain evidence="3 4">JCM 16365</strain>
    </source>
</reference>
<protein>
    <recommendedName>
        <fullName evidence="5">DUF4190 domain-containing protein</fullName>
    </recommendedName>
</protein>
<dbReference type="RefSeq" id="WP_344230777.1">
    <property type="nucleotide sequence ID" value="NZ_BAAARI010000037.1"/>
</dbReference>
<keyword evidence="4" id="KW-1185">Reference proteome</keyword>
<gene>
    <name evidence="3" type="ORF">GCM10009862_29500</name>
</gene>
<proteinExistence type="predicted"/>
<feature type="compositionally biased region" description="Low complexity" evidence="1">
    <location>
        <begin position="88"/>
        <end position="101"/>
    </location>
</feature>
<comment type="caution">
    <text evidence="3">The sequence shown here is derived from an EMBL/GenBank/DDBJ whole genome shotgun (WGS) entry which is preliminary data.</text>
</comment>
<evidence type="ECO:0000313" key="3">
    <source>
        <dbReference type="EMBL" id="GAA2589253.1"/>
    </source>
</evidence>